<dbReference type="GO" id="GO:0005813">
    <property type="term" value="C:centrosome"/>
    <property type="evidence" value="ECO:0007669"/>
    <property type="project" value="UniProtKB-SubCell"/>
</dbReference>
<comment type="subcellular location">
    <subcellularLocation>
        <location evidence="1">Cytoplasm</location>
        <location evidence="1">Cytoskeleton</location>
        <location evidence="1">Microtubule organizing center</location>
        <location evidence="1">Centrosome</location>
    </subcellularLocation>
</comment>
<dbReference type="InterPro" id="IPR052299">
    <property type="entry name" value="CEP76"/>
</dbReference>
<evidence type="ECO:0000259" key="3">
    <source>
        <dbReference type="Pfam" id="PF15627"/>
    </source>
</evidence>
<evidence type="ECO:0000256" key="1">
    <source>
        <dbReference type="ARBA" id="ARBA00004300"/>
    </source>
</evidence>
<sequence>MEVPSASSQVLPEQLKSMKSAIHTFLQDTHVYDSIRDIVDTYVSQHEGESISQENPNEIMKIVREKGILQELVSQIQTRSVAVGGGAPTIPSDGRFYLLVRLNGGRAFVDNVDVAPSTALKRSVLFAAHFGSQRFRSALKPCSVDPSFDDEFLFEVDATSFGFNETNLIEVSTPFHIAVLREDSQLNVAELLGENIIDWRKVLKSGCVGLTVELCGKNAGVPAGIVDLQLELVGKKRIRYKEEDIAMRMEQQRVAVTNADREFLVYTRRWWSEYQGLRPTHKERRVKLFASTSTGRMVPVTHFLAPLQAEFGIDSPEDAARFVSLLRVTSEIADSVNPLNVETNTWLAPFIFLSQRQGHSCNHAALLCSLLLGFGIDAYCAMGTCQNGELGVFVVSRTVDARGSVMATVWNATTGERAPAHEQVTFSTVDCLFNNKSFYANCQPSNSIASVSFDYGNEELWRPLNVLKLRMVPRYPPAPLLFEVSNPLTIERALELKVRSAITAYRDAFGVVTAFDNVLSYVLSQALLLYERQQSEGRPESFVLFQESVKGTLGAGKTFKAIPINVSYLDESSVMDVVRATSVGKEILDTVAENTKFAVRVKVFCFPERVFSVWVMVAVYYSAGHPQ</sequence>
<keyword evidence="8" id="KW-1185">Reference proteome</keyword>
<dbReference type="Pfam" id="PF24652">
    <property type="entry name" value="CEP76_C"/>
    <property type="match status" value="1"/>
</dbReference>
<dbReference type="PANTHER" id="PTHR46436">
    <property type="entry name" value="CENTROSOMAL PROTEIN OF 76 KDA"/>
    <property type="match status" value="1"/>
</dbReference>
<feature type="domain" description="CEP76/DRC7 peptidase-like" evidence="6">
    <location>
        <begin position="345"/>
        <end position="464"/>
    </location>
</feature>
<organism evidence="7 8">
    <name type="scientific">Leptomonas pyrrhocoris</name>
    <name type="common">Firebug parasite</name>
    <dbReference type="NCBI Taxonomy" id="157538"/>
    <lineage>
        <taxon>Eukaryota</taxon>
        <taxon>Discoba</taxon>
        <taxon>Euglenozoa</taxon>
        <taxon>Kinetoplastea</taxon>
        <taxon>Metakinetoplastina</taxon>
        <taxon>Trypanosomatida</taxon>
        <taxon>Trypanosomatidae</taxon>
        <taxon>Leishmaniinae</taxon>
        <taxon>Leptomonas</taxon>
    </lineage>
</organism>
<evidence type="ECO:0000259" key="5">
    <source>
        <dbReference type="Pfam" id="PF24654"/>
    </source>
</evidence>
<dbReference type="Pfam" id="PF15627">
    <property type="entry name" value="CEP76-C2"/>
    <property type="match status" value="1"/>
</dbReference>
<evidence type="ECO:0000259" key="6">
    <source>
        <dbReference type="Pfam" id="PF24656"/>
    </source>
</evidence>
<evidence type="ECO:0000256" key="2">
    <source>
        <dbReference type="ARBA" id="ARBA00022490"/>
    </source>
</evidence>
<evidence type="ECO:0000313" key="8">
    <source>
        <dbReference type="Proteomes" id="UP000037923"/>
    </source>
</evidence>
<gene>
    <name evidence="7" type="ORF">ABB37_01580</name>
</gene>
<name>A0A0N0DZH9_LEPPY</name>
<dbReference type="OrthoDB" id="5527234at2759"/>
<dbReference type="AlphaFoldDB" id="A0A0N0DZH9"/>
<dbReference type="EMBL" id="LGTL01000002">
    <property type="protein sequence ID" value="KPA85222.1"/>
    <property type="molecule type" value="Genomic_DNA"/>
</dbReference>
<dbReference type="InterPro" id="IPR056288">
    <property type="entry name" value="CEP76_C"/>
</dbReference>
<dbReference type="InterPro" id="IPR056289">
    <property type="entry name" value="CEP76_N"/>
</dbReference>
<dbReference type="OMA" id="RRWWSEY"/>
<accession>A0A0N0DZH9</accession>
<evidence type="ECO:0000313" key="7">
    <source>
        <dbReference type="EMBL" id="KPA85222.1"/>
    </source>
</evidence>
<feature type="domain" description="CEP76 N-terminal" evidence="5">
    <location>
        <begin position="18"/>
        <end position="76"/>
    </location>
</feature>
<feature type="domain" description="CEP76 C2" evidence="3">
    <location>
        <begin position="95"/>
        <end position="236"/>
    </location>
</feature>
<dbReference type="Pfam" id="PF24654">
    <property type="entry name" value="CEP76_N"/>
    <property type="match status" value="1"/>
</dbReference>
<dbReference type="RefSeq" id="XP_015663661.1">
    <property type="nucleotide sequence ID" value="XM_015798141.1"/>
</dbReference>
<evidence type="ECO:0000259" key="4">
    <source>
        <dbReference type="Pfam" id="PF24652"/>
    </source>
</evidence>
<dbReference type="PANTHER" id="PTHR46436:SF1">
    <property type="entry name" value="CENTROSOMAL PROTEIN OF 76 KDA"/>
    <property type="match status" value="1"/>
</dbReference>
<dbReference type="VEuPathDB" id="TriTrypDB:LpyrH10_02_5540"/>
<proteinExistence type="predicted"/>
<keyword evidence="2" id="KW-0963">Cytoplasm</keyword>
<dbReference type="InterPro" id="IPR056290">
    <property type="entry name" value="CEPT76/DRC7_peptidase-like_dom"/>
</dbReference>
<comment type="caution">
    <text evidence="7">The sequence shown here is derived from an EMBL/GenBank/DDBJ whole genome shotgun (WGS) entry which is preliminary data.</text>
</comment>
<dbReference type="Pfam" id="PF24656">
    <property type="entry name" value="CEPT76_peptidase"/>
    <property type="match status" value="1"/>
</dbReference>
<feature type="domain" description="Centrosomal protein of 76 kDa C-terminal" evidence="4">
    <location>
        <begin position="488"/>
        <end position="621"/>
    </location>
</feature>
<protein>
    <submittedName>
        <fullName evidence="7">Uncharacterized protein</fullName>
    </submittedName>
</protein>
<dbReference type="InterPro" id="IPR028926">
    <property type="entry name" value="CEP76-C2"/>
</dbReference>
<reference evidence="7 8" key="1">
    <citation type="submission" date="2015-07" db="EMBL/GenBank/DDBJ databases">
        <title>High-quality genome of monoxenous trypanosomatid Leptomonas pyrrhocoris.</title>
        <authorList>
            <person name="Flegontov P."/>
            <person name="Butenko A."/>
            <person name="Firsov S."/>
            <person name="Vlcek C."/>
            <person name="Logacheva M.D."/>
            <person name="Field M."/>
            <person name="Filatov D."/>
            <person name="Flegontova O."/>
            <person name="Gerasimov E."/>
            <person name="Jackson A.P."/>
            <person name="Kelly S."/>
            <person name="Opperdoes F."/>
            <person name="O'Reilly A."/>
            <person name="Votypka J."/>
            <person name="Yurchenko V."/>
            <person name="Lukes J."/>
        </authorList>
    </citation>
    <scope>NUCLEOTIDE SEQUENCE [LARGE SCALE GENOMIC DNA]</scope>
    <source>
        <strain evidence="7">H10</strain>
    </source>
</reference>
<dbReference type="GeneID" id="26901875"/>
<dbReference type="Proteomes" id="UP000037923">
    <property type="component" value="Unassembled WGS sequence"/>
</dbReference>